<accession>A0A0S4LG33</accession>
<evidence type="ECO:0000313" key="2">
    <source>
        <dbReference type="EMBL" id="CUS36207.1"/>
    </source>
</evidence>
<name>A0A0S4LG33_9BACT</name>
<organism evidence="2 3">
    <name type="scientific">Candidatus Nitrospira nitrificans</name>
    <dbReference type="NCBI Taxonomy" id="1742973"/>
    <lineage>
        <taxon>Bacteria</taxon>
        <taxon>Pseudomonadati</taxon>
        <taxon>Nitrospirota</taxon>
        <taxon>Nitrospiria</taxon>
        <taxon>Nitrospirales</taxon>
        <taxon>Nitrospiraceae</taxon>
        <taxon>Nitrospira</taxon>
    </lineage>
</organism>
<protein>
    <submittedName>
        <fullName evidence="2">Uncharacterized protein</fullName>
    </submittedName>
</protein>
<gene>
    <name evidence="2" type="ORF">COMA2_210017</name>
</gene>
<reference evidence="3" key="1">
    <citation type="submission" date="2015-10" db="EMBL/GenBank/DDBJ databases">
        <authorList>
            <person name="Luecker S."/>
            <person name="Luecker S."/>
        </authorList>
    </citation>
    <scope>NUCLEOTIDE SEQUENCE [LARGE SCALE GENOMIC DNA]</scope>
</reference>
<keyword evidence="1" id="KW-0812">Transmembrane</keyword>
<dbReference type="STRING" id="1742973.COMA2_210017"/>
<sequence>MSIRWFNIIGFVMLLFALFLNEIVYMNVWYGSNFGLIVPAILYLGVGVWLSLWGGTRCQEA</sequence>
<keyword evidence="1" id="KW-1133">Transmembrane helix</keyword>
<feature type="transmembrane region" description="Helical" evidence="1">
    <location>
        <begin position="34"/>
        <end position="53"/>
    </location>
</feature>
<dbReference type="AlphaFoldDB" id="A0A0S4LG33"/>
<keyword evidence="3" id="KW-1185">Reference proteome</keyword>
<dbReference type="RefSeq" id="WP_090897673.1">
    <property type="nucleotide sequence ID" value="NZ_CZPZ01000014.1"/>
</dbReference>
<dbReference type="EMBL" id="CZPZ01000014">
    <property type="protein sequence ID" value="CUS36207.1"/>
    <property type="molecule type" value="Genomic_DNA"/>
</dbReference>
<keyword evidence="1" id="KW-0472">Membrane</keyword>
<evidence type="ECO:0000256" key="1">
    <source>
        <dbReference type="SAM" id="Phobius"/>
    </source>
</evidence>
<evidence type="ECO:0000313" key="3">
    <source>
        <dbReference type="Proteomes" id="UP000198736"/>
    </source>
</evidence>
<feature type="transmembrane region" description="Helical" evidence="1">
    <location>
        <begin position="5"/>
        <end position="28"/>
    </location>
</feature>
<proteinExistence type="predicted"/>
<dbReference type="Proteomes" id="UP000198736">
    <property type="component" value="Unassembled WGS sequence"/>
</dbReference>